<evidence type="ECO:0000256" key="9">
    <source>
        <dbReference type="SAM" id="MobiDB-lite"/>
    </source>
</evidence>
<keyword evidence="4 10" id="KW-1133">Transmembrane helix</keyword>
<accession>A0AAV2LE53</accession>
<reference evidence="13 14" key="1">
    <citation type="submission" date="2024-04" db="EMBL/GenBank/DDBJ databases">
        <authorList>
            <person name="Waldvogel A.-M."/>
            <person name="Schoenle A."/>
        </authorList>
    </citation>
    <scope>NUCLEOTIDE SEQUENCE [LARGE SCALE GENOMIC DNA]</scope>
</reference>
<sequence length="336" mass="38487">MSQIINPFRTIQLNFKDQFGLAYSGLRGAVCFALVFTLPDTINRRNLFVTASIAVIIFTVVVQGVSIRPIVEYMNIRRSNNEKFNINMEIHHRTMEHIVSGIEDLCGQWSHYYWKDKFKKFNDSVLRRILLRDNRPESSIVSLYKKLELQSAIELLDTPMGDLSAAPSVVSLNDEMKEASRSKKKFQSVDVRKMQNILTKNMYKIRQKTLAYTNKYKLPDDSRTREILIRRHASIRRSLRSSSFRDLPSENIPKSQKYFSLQPGGDLEAAFNLRRRSHGGSARSGLALSPIQERSLDPDPHRTTVHQSEAGEGPSPRGWQPETPQGDPVSRSPLLR</sequence>
<evidence type="ECO:0000256" key="7">
    <source>
        <dbReference type="ARBA" id="ARBA00023136"/>
    </source>
</evidence>
<proteinExistence type="predicted"/>
<dbReference type="Pfam" id="PF00999">
    <property type="entry name" value="Na_H_Exchanger"/>
    <property type="match status" value="1"/>
</dbReference>
<evidence type="ECO:0000256" key="5">
    <source>
        <dbReference type="ARBA" id="ARBA00023053"/>
    </source>
</evidence>
<dbReference type="GO" id="GO:0098719">
    <property type="term" value="P:sodium ion import across plasma membrane"/>
    <property type="evidence" value="ECO:0007669"/>
    <property type="project" value="TreeGrafter"/>
</dbReference>
<evidence type="ECO:0000256" key="4">
    <source>
        <dbReference type="ARBA" id="ARBA00022989"/>
    </source>
</evidence>
<organism evidence="13 14">
    <name type="scientific">Knipowitschia caucasica</name>
    <name type="common">Caucasian dwarf goby</name>
    <name type="synonym">Pomatoschistus caucasicus</name>
    <dbReference type="NCBI Taxonomy" id="637954"/>
    <lineage>
        <taxon>Eukaryota</taxon>
        <taxon>Metazoa</taxon>
        <taxon>Chordata</taxon>
        <taxon>Craniata</taxon>
        <taxon>Vertebrata</taxon>
        <taxon>Euteleostomi</taxon>
        <taxon>Actinopterygii</taxon>
        <taxon>Neopterygii</taxon>
        <taxon>Teleostei</taxon>
        <taxon>Neoteleostei</taxon>
        <taxon>Acanthomorphata</taxon>
        <taxon>Gobiaria</taxon>
        <taxon>Gobiiformes</taxon>
        <taxon>Gobioidei</taxon>
        <taxon>Gobiidae</taxon>
        <taxon>Gobiinae</taxon>
        <taxon>Knipowitschia</taxon>
    </lineage>
</organism>
<keyword evidence="2" id="KW-0813">Transport</keyword>
<evidence type="ECO:0008006" key="15">
    <source>
        <dbReference type="Google" id="ProtNLM"/>
    </source>
</evidence>
<dbReference type="InterPro" id="IPR006153">
    <property type="entry name" value="Cation/H_exchanger_TM"/>
</dbReference>
<dbReference type="AlphaFoldDB" id="A0AAV2LE53"/>
<feature type="domain" description="Sodium/hydrogen exchanger regulatory region" evidence="12">
    <location>
        <begin position="165"/>
        <end position="271"/>
    </location>
</feature>
<dbReference type="Gene3D" id="6.10.250.2020">
    <property type="match status" value="1"/>
</dbReference>
<dbReference type="PANTHER" id="PTHR10110:SF196">
    <property type="entry name" value="SODIUM_HYDROGEN EXCHANGER"/>
    <property type="match status" value="1"/>
</dbReference>
<feature type="domain" description="Cation/H+ exchanger transmembrane" evidence="11">
    <location>
        <begin position="10"/>
        <end position="72"/>
    </location>
</feature>
<dbReference type="Pfam" id="PF16644">
    <property type="entry name" value="NEXCaM_BD"/>
    <property type="match status" value="1"/>
</dbReference>
<evidence type="ECO:0000256" key="3">
    <source>
        <dbReference type="ARBA" id="ARBA00022692"/>
    </source>
</evidence>
<keyword evidence="5" id="KW-0915">Sodium</keyword>
<feature type="compositionally biased region" description="Low complexity" evidence="9">
    <location>
        <begin position="279"/>
        <end position="289"/>
    </location>
</feature>
<evidence type="ECO:0000259" key="11">
    <source>
        <dbReference type="Pfam" id="PF00999"/>
    </source>
</evidence>
<keyword evidence="14" id="KW-1185">Reference proteome</keyword>
<evidence type="ECO:0000313" key="14">
    <source>
        <dbReference type="Proteomes" id="UP001497482"/>
    </source>
</evidence>
<evidence type="ECO:0000256" key="6">
    <source>
        <dbReference type="ARBA" id="ARBA00023065"/>
    </source>
</evidence>
<dbReference type="InterPro" id="IPR018422">
    <property type="entry name" value="Cation/H_exchanger_CPA1"/>
</dbReference>
<evidence type="ECO:0000256" key="2">
    <source>
        <dbReference type="ARBA" id="ARBA00022448"/>
    </source>
</evidence>
<evidence type="ECO:0000256" key="8">
    <source>
        <dbReference type="ARBA" id="ARBA00023201"/>
    </source>
</evidence>
<dbReference type="GO" id="GO:0051453">
    <property type="term" value="P:regulation of intracellular pH"/>
    <property type="evidence" value="ECO:0007669"/>
    <property type="project" value="TreeGrafter"/>
</dbReference>
<dbReference type="EMBL" id="OZ035844">
    <property type="protein sequence ID" value="CAL1597612.1"/>
    <property type="molecule type" value="Genomic_DNA"/>
</dbReference>
<evidence type="ECO:0000313" key="13">
    <source>
        <dbReference type="EMBL" id="CAL1597612.1"/>
    </source>
</evidence>
<keyword evidence="7 10" id="KW-0472">Membrane</keyword>
<comment type="subcellular location">
    <subcellularLocation>
        <location evidence="1">Membrane</location>
        <topology evidence="1">Multi-pass membrane protein</topology>
    </subcellularLocation>
</comment>
<evidence type="ECO:0000256" key="10">
    <source>
        <dbReference type="SAM" id="Phobius"/>
    </source>
</evidence>
<keyword evidence="6" id="KW-0406">Ion transport</keyword>
<dbReference type="GO" id="GO:0015386">
    <property type="term" value="F:potassium:proton antiporter activity"/>
    <property type="evidence" value="ECO:0007669"/>
    <property type="project" value="TreeGrafter"/>
</dbReference>
<protein>
    <recommendedName>
        <fullName evidence="15">Sodium/hydrogen exchanger</fullName>
    </recommendedName>
</protein>
<dbReference type="GO" id="GO:0005886">
    <property type="term" value="C:plasma membrane"/>
    <property type="evidence" value="ECO:0007669"/>
    <property type="project" value="TreeGrafter"/>
</dbReference>
<evidence type="ECO:0000259" key="12">
    <source>
        <dbReference type="Pfam" id="PF16644"/>
    </source>
</evidence>
<keyword evidence="3 10" id="KW-0812">Transmembrane</keyword>
<dbReference type="PANTHER" id="PTHR10110">
    <property type="entry name" value="SODIUM/HYDROGEN EXCHANGER"/>
    <property type="match status" value="1"/>
</dbReference>
<gene>
    <name evidence="13" type="ORF">KC01_LOCUS26111</name>
</gene>
<feature type="region of interest" description="Disordered" evidence="9">
    <location>
        <begin position="239"/>
        <end position="261"/>
    </location>
</feature>
<feature type="transmembrane region" description="Helical" evidence="10">
    <location>
        <begin position="51"/>
        <end position="71"/>
    </location>
</feature>
<name>A0AAV2LE53_KNICA</name>
<dbReference type="InterPro" id="IPR032103">
    <property type="entry name" value="NHE_CaM-bd"/>
</dbReference>
<feature type="transmembrane region" description="Helical" evidence="10">
    <location>
        <begin position="21"/>
        <end position="39"/>
    </location>
</feature>
<dbReference type="GO" id="GO:0015385">
    <property type="term" value="F:sodium:proton antiporter activity"/>
    <property type="evidence" value="ECO:0007669"/>
    <property type="project" value="InterPro"/>
</dbReference>
<feature type="region of interest" description="Disordered" evidence="9">
    <location>
        <begin position="276"/>
        <end position="336"/>
    </location>
</feature>
<keyword evidence="8" id="KW-0739">Sodium transport</keyword>
<dbReference type="Proteomes" id="UP001497482">
    <property type="component" value="Chromosome 22"/>
</dbReference>
<evidence type="ECO:0000256" key="1">
    <source>
        <dbReference type="ARBA" id="ARBA00004141"/>
    </source>
</evidence>